<keyword evidence="17" id="KW-1185">Reference proteome</keyword>
<comment type="similarity">
    <text evidence="2 13">Belongs to the peptidase M36 family.</text>
</comment>
<dbReference type="OrthoDB" id="3227768at2759"/>
<dbReference type="Proteomes" id="UP000269721">
    <property type="component" value="Unassembled WGS sequence"/>
</dbReference>
<dbReference type="PANTHER" id="PTHR33478">
    <property type="entry name" value="EXTRACELLULAR METALLOPROTEINASE MEP"/>
    <property type="match status" value="1"/>
</dbReference>
<evidence type="ECO:0000256" key="11">
    <source>
        <dbReference type="PIRSR" id="PIRSR601842-1"/>
    </source>
</evidence>
<protein>
    <recommendedName>
        <fullName evidence="13">Extracellular metalloproteinase</fullName>
        <ecNumber evidence="13">3.4.24.-</ecNumber>
    </recommendedName>
    <alternativeName>
        <fullName evidence="13">Fungalysin</fullName>
    </alternativeName>
</protein>
<dbReference type="GO" id="GO:0004222">
    <property type="term" value="F:metalloendopeptidase activity"/>
    <property type="evidence" value="ECO:0007669"/>
    <property type="project" value="InterPro"/>
</dbReference>
<dbReference type="CDD" id="cd09596">
    <property type="entry name" value="M36"/>
    <property type="match status" value="1"/>
</dbReference>
<feature type="region of interest" description="Disordered" evidence="14">
    <location>
        <begin position="132"/>
        <end position="153"/>
    </location>
</feature>
<dbReference type="GO" id="GO:0006508">
    <property type="term" value="P:proteolysis"/>
    <property type="evidence" value="ECO:0007669"/>
    <property type="project" value="UniProtKB-KW"/>
</dbReference>
<feature type="binding site" evidence="12">
    <location>
        <position position="441"/>
    </location>
    <ligand>
        <name>Zn(2+)</name>
        <dbReference type="ChEBI" id="CHEBI:29105"/>
        <note>catalytic</note>
    </ligand>
</feature>
<feature type="binding site" evidence="12">
    <location>
        <position position="255"/>
    </location>
    <ligand>
        <name>Zn(2+)</name>
        <dbReference type="ChEBI" id="CHEBI:29105"/>
        <note>catalytic</note>
    </ligand>
</feature>
<dbReference type="Pfam" id="PF02128">
    <property type="entry name" value="Peptidase_M36"/>
    <property type="match status" value="1"/>
</dbReference>
<accession>A0A4P9W4Z5</accession>
<evidence type="ECO:0000256" key="10">
    <source>
        <dbReference type="ARBA" id="ARBA00023145"/>
    </source>
</evidence>
<evidence type="ECO:0000256" key="4">
    <source>
        <dbReference type="ARBA" id="ARBA00022670"/>
    </source>
</evidence>
<dbReference type="Pfam" id="PF07504">
    <property type="entry name" value="FTP"/>
    <property type="match status" value="1"/>
</dbReference>
<dbReference type="PRINTS" id="PR00999">
    <property type="entry name" value="FUNGALYSIN"/>
</dbReference>
<feature type="chain" id="PRO_5021038135" description="Extracellular metalloproteinase" evidence="13">
    <location>
        <begin position="20"/>
        <end position="667"/>
    </location>
</feature>
<evidence type="ECO:0000259" key="15">
    <source>
        <dbReference type="Pfam" id="PF07504"/>
    </source>
</evidence>
<keyword evidence="7 13" id="KW-0378">Hydrolase</keyword>
<keyword evidence="5 12" id="KW-0479">Metal-binding</keyword>
<feature type="binding site" evidence="12">
    <location>
        <position position="467"/>
    </location>
    <ligand>
        <name>Zn(2+)</name>
        <dbReference type="ChEBI" id="CHEBI:29105"/>
        <note>catalytic</note>
    </ligand>
</feature>
<proteinExistence type="inferred from homology"/>
<dbReference type="EMBL" id="KZ997527">
    <property type="protein sequence ID" value="RKO87304.1"/>
    <property type="molecule type" value="Genomic_DNA"/>
</dbReference>
<reference evidence="17" key="1">
    <citation type="journal article" date="2018" name="Nat. Microbiol.">
        <title>Leveraging single-cell genomics to expand the fungal tree of life.</title>
        <authorList>
            <person name="Ahrendt S.R."/>
            <person name="Quandt C.A."/>
            <person name="Ciobanu D."/>
            <person name="Clum A."/>
            <person name="Salamov A."/>
            <person name="Andreopoulos B."/>
            <person name="Cheng J.F."/>
            <person name="Woyke T."/>
            <person name="Pelin A."/>
            <person name="Henrissat B."/>
            <person name="Reynolds N.K."/>
            <person name="Benny G.L."/>
            <person name="Smith M.E."/>
            <person name="James T.Y."/>
            <person name="Grigoriev I.V."/>
        </authorList>
    </citation>
    <scope>NUCLEOTIDE SEQUENCE [LARGE SCALE GENOMIC DNA]</scope>
</reference>
<evidence type="ECO:0000256" key="6">
    <source>
        <dbReference type="ARBA" id="ARBA00022729"/>
    </source>
</evidence>
<name>A0A4P9W4Z5_9FUNG</name>
<evidence type="ECO:0000313" key="17">
    <source>
        <dbReference type="Proteomes" id="UP000269721"/>
    </source>
</evidence>
<evidence type="ECO:0000256" key="13">
    <source>
        <dbReference type="RuleBase" id="RU364017"/>
    </source>
</evidence>
<feature type="domain" description="FTP" evidence="15">
    <location>
        <begin position="73"/>
        <end position="118"/>
    </location>
</feature>
<dbReference type="Gene3D" id="1.10.390.10">
    <property type="entry name" value="Neutral Protease Domain 2"/>
    <property type="match status" value="1"/>
</dbReference>
<sequence length="667" mass="72975">MPPPTKLATLLGLYTVVSSFAAARRSHGNRATRPNFGPALPHRAYHHGVEPETGSVEYLTTAALLRDPVDLALSTHKSTHNGVTHVYIQQVVNGLQVTNGVANVNIDRAGRVISFGHSLHTAEPALFRRDGFRTQQDDDPSALSAPPATPRLAPSDAVESLAQYLNLEFRAGTLSTTAVASGFLPTYSDEPLFFVTGLAAAPATGIPARLKYVQVSGGELRLVWDLELDLGGNFYSAVVDAVNGDVLGLVDWVADAAYNFWPLPSTDPDSGPRELVFDPAHPVASPLGWNSQGTDDQNMKVFTSTIGSNVHAQDNVDGRSDWRDNYRPEVNKSLVFDFPVDFNEHPVTYVDAAITNLFYWNNMIHDLFCQAGKFQQVNLGKGGKGNDAVIANAQDGAGFNDANFMSPPDGRQPRMRVYIFDWLSPMRDGDRLRHLMHEYSHGISVRLTGGPENVNCLGWGEAGGMGEGWGDIFATITRLTPTTPRNQSFGMFEYVTGGIVARKYRYSTSKEVNPSTYGYITKPDYWHVHPKGEVWAITLFEDSWNLVDKHGFSPDWFTPPNTAVHGTAYRHFRTGRTTALNKDEERKPAGNVILLQLVVDGMKFQPCYPSFVDARDAILQADEVNNAGENACEIWAGFAKRGLGAGARSGGREDFTLPKKCGGSKVV</sequence>
<evidence type="ECO:0000313" key="16">
    <source>
        <dbReference type="EMBL" id="RKO87304.1"/>
    </source>
</evidence>
<evidence type="ECO:0000256" key="1">
    <source>
        <dbReference type="ARBA" id="ARBA00004613"/>
    </source>
</evidence>
<keyword evidence="8 12" id="KW-0862">Zinc</keyword>
<gene>
    <name evidence="16" type="ORF">BDK51DRAFT_35545</name>
</gene>
<dbReference type="InterPro" id="IPR050371">
    <property type="entry name" value="Fungal_virulence_M36"/>
</dbReference>
<keyword evidence="10 13" id="KW-0865">Zymogen</keyword>
<evidence type="ECO:0000256" key="14">
    <source>
        <dbReference type="SAM" id="MobiDB-lite"/>
    </source>
</evidence>
<dbReference type="EC" id="3.4.24.-" evidence="13"/>
<keyword evidence="6 13" id="KW-0732">Signal</keyword>
<evidence type="ECO:0000256" key="9">
    <source>
        <dbReference type="ARBA" id="ARBA00023049"/>
    </source>
</evidence>
<evidence type="ECO:0000256" key="3">
    <source>
        <dbReference type="ARBA" id="ARBA00022525"/>
    </source>
</evidence>
<dbReference type="InterPro" id="IPR001842">
    <property type="entry name" value="Peptidase_M36"/>
</dbReference>
<keyword evidence="3 13" id="KW-0964">Secreted</keyword>
<evidence type="ECO:0000256" key="7">
    <source>
        <dbReference type="ARBA" id="ARBA00022801"/>
    </source>
</evidence>
<evidence type="ECO:0000256" key="2">
    <source>
        <dbReference type="ARBA" id="ARBA00006006"/>
    </source>
</evidence>
<comment type="cofactor">
    <cofactor evidence="12">
        <name>Zn(2+)</name>
        <dbReference type="ChEBI" id="CHEBI:29105"/>
    </cofactor>
    <text evidence="12">Binds 1 zinc ion per subunit.</text>
</comment>
<dbReference type="PANTHER" id="PTHR33478:SF1">
    <property type="entry name" value="EXTRACELLULAR METALLOPROTEINASE MEP"/>
    <property type="match status" value="1"/>
</dbReference>
<feature type="active site" evidence="11">
    <location>
        <position position="438"/>
    </location>
</feature>
<evidence type="ECO:0000256" key="8">
    <source>
        <dbReference type="ARBA" id="ARBA00022833"/>
    </source>
</evidence>
<dbReference type="GO" id="GO:0008270">
    <property type="term" value="F:zinc ion binding"/>
    <property type="evidence" value="ECO:0007669"/>
    <property type="project" value="InterPro"/>
</dbReference>
<keyword evidence="4 13" id="KW-0645">Protease</keyword>
<dbReference type="AlphaFoldDB" id="A0A4P9W4Z5"/>
<dbReference type="GO" id="GO:0005615">
    <property type="term" value="C:extracellular space"/>
    <property type="evidence" value="ECO:0007669"/>
    <property type="project" value="InterPro"/>
</dbReference>
<organism evidence="16 17">
    <name type="scientific">Blyttiomyces helicus</name>
    <dbReference type="NCBI Taxonomy" id="388810"/>
    <lineage>
        <taxon>Eukaryota</taxon>
        <taxon>Fungi</taxon>
        <taxon>Fungi incertae sedis</taxon>
        <taxon>Chytridiomycota</taxon>
        <taxon>Chytridiomycota incertae sedis</taxon>
        <taxon>Chytridiomycetes</taxon>
        <taxon>Chytridiomycetes incertae sedis</taxon>
        <taxon>Blyttiomyces</taxon>
    </lineage>
</organism>
<dbReference type="InterPro" id="IPR027268">
    <property type="entry name" value="Peptidase_M4/M1_CTD_sf"/>
</dbReference>
<evidence type="ECO:0000256" key="12">
    <source>
        <dbReference type="PIRSR" id="PIRSR601842-2"/>
    </source>
</evidence>
<keyword evidence="9 13" id="KW-0482">Metalloprotease</keyword>
<comment type="subcellular location">
    <subcellularLocation>
        <location evidence="1 13">Secreted</location>
    </subcellularLocation>
</comment>
<dbReference type="InterPro" id="IPR011096">
    <property type="entry name" value="FTP_domain"/>
</dbReference>
<evidence type="ECO:0000256" key="5">
    <source>
        <dbReference type="ARBA" id="ARBA00022723"/>
    </source>
</evidence>
<dbReference type="SUPFAM" id="SSF55486">
    <property type="entry name" value="Metalloproteases ('zincins'), catalytic domain"/>
    <property type="match status" value="1"/>
</dbReference>
<feature type="binding site" evidence="12">
    <location>
        <position position="437"/>
    </location>
    <ligand>
        <name>Zn(2+)</name>
        <dbReference type="ChEBI" id="CHEBI:29105"/>
        <note>catalytic</note>
    </ligand>
</feature>
<feature type="signal peptide" evidence="13">
    <location>
        <begin position="1"/>
        <end position="19"/>
    </location>
</feature>
<dbReference type="Gene3D" id="3.10.170.10">
    <property type="match status" value="1"/>
</dbReference>